<dbReference type="InterPro" id="IPR020449">
    <property type="entry name" value="Tscrpt_reg_AraC-type_HTH"/>
</dbReference>
<dbReference type="OrthoDB" id="9178898at2"/>
<reference evidence="6" key="1">
    <citation type="submission" date="2018-05" db="EMBL/GenBank/DDBJ databases">
        <authorList>
            <person name="Feng T."/>
        </authorList>
    </citation>
    <scope>NUCLEOTIDE SEQUENCE [LARGE SCALE GENOMIC DNA]</scope>
    <source>
        <strain evidence="6">S27</strain>
    </source>
</reference>
<dbReference type="SUPFAM" id="SSF46689">
    <property type="entry name" value="Homeodomain-like"/>
    <property type="match status" value="1"/>
</dbReference>
<dbReference type="Proteomes" id="UP000254875">
    <property type="component" value="Unassembled WGS sequence"/>
</dbReference>
<proteinExistence type="predicted"/>
<comment type="caution">
    <text evidence="5">The sequence shown here is derived from an EMBL/GenBank/DDBJ whole genome shotgun (WGS) entry which is preliminary data.</text>
</comment>
<dbReference type="InterPro" id="IPR009057">
    <property type="entry name" value="Homeodomain-like_sf"/>
</dbReference>
<evidence type="ECO:0000313" key="6">
    <source>
        <dbReference type="Proteomes" id="UP000254875"/>
    </source>
</evidence>
<dbReference type="PANTHER" id="PTHR46796">
    <property type="entry name" value="HTH-TYPE TRANSCRIPTIONAL ACTIVATOR RHAS-RELATED"/>
    <property type="match status" value="1"/>
</dbReference>
<keyword evidence="3" id="KW-0804">Transcription</keyword>
<evidence type="ECO:0000256" key="2">
    <source>
        <dbReference type="ARBA" id="ARBA00023125"/>
    </source>
</evidence>
<keyword evidence="1" id="KW-0805">Transcription regulation</keyword>
<sequence length="350" mass="38852">MTAALQASTALVHVSTDAVRARDKVAFWADLVCQHLVQVDCNSVAEPEQFHAAISLRKIDKINLSRIAAGGQQVARTPQLMAKADSEYFLVNIQRNGNSGLQQDGRLATLKPGDMALYTSARRYDLSFKEDFSQTVLIFPADALRLKIPGIDALTATVLNSQNPAVQLFARMADNYFQTEFDALPPSAVAYAGDALTQLFAATVAAFSPTAETQISNLALFHLTRIRQYVTDHFRDPALSMSTVSQALGISPAHIHRLFEGESQTFSAWLWSCRLLACKAELENYAKVHLTIGEIAFSNGFNNSSHFSRAFRVKFGITPREFRERFMAATNERSWQKTGESTKRLARRAR</sequence>
<dbReference type="GO" id="GO:0043565">
    <property type="term" value="F:sequence-specific DNA binding"/>
    <property type="evidence" value="ECO:0007669"/>
    <property type="project" value="InterPro"/>
</dbReference>
<dbReference type="AlphaFoldDB" id="A0A370MZ35"/>
<dbReference type="PRINTS" id="PR00032">
    <property type="entry name" value="HTHARAC"/>
</dbReference>
<organism evidence="5 6">
    <name type="scientific">Paraburkholderia lacunae</name>
    <dbReference type="NCBI Taxonomy" id="2211104"/>
    <lineage>
        <taxon>Bacteria</taxon>
        <taxon>Pseudomonadati</taxon>
        <taxon>Pseudomonadota</taxon>
        <taxon>Betaproteobacteria</taxon>
        <taxon>Burkholderiales</taxon>
        <taxon>Burkholderiaceae</taxon>
        <taxon>Paraburkholderia</taxon>
    </lineage>
</organism>
<dbReference type="InterPro" id="IPR035418">
    <property type="entry name" value="AraC-bd_2"/>
</dbReference>
<dbReference type="GO" id="GO:0003700">
    <property type="term" value="F:DNA-binding transcription factor activity"/>
    <property type="evidence" value="ECO:0007669"/>
    <property type="project" value="InterPro"/>
</dbReference>
<dbReference type="EMBL" id="QHKS01000032">
    <property type="protein sequence ID" value="RDJ98615.1"/>
    <property type="molecule type" value="Genomic_DNA"/>
</dbReference>
<accession>A0A370MZ35</accession>
<feature type="domain" description="HTH araC/xylS-type" evidence="4">
    <location>
        <begin position="224"/>
        <end position="325"/>
    </location>
</feature>
<dbReference type="Pfam" id="PF12833">
    <property type="entry name" value="HTH_18"/>
    <property type="match status" value="1"/>
</dbReference>
<dbReference type="PANTHER" id="PTHR46796:SF6">
    <property type="entry name" value="ARAC SUBFAMILY"/>
    <property type="match status" value="1"/>
</dbReference>
<evidence type="ECO:0000313" key="5">
    <source>
        <dbReference type="EMBL" id="RDJ98615.1"/>
    </source>
</evidence>
<keyword evidence="6" id="KW-1185">Reference proteome</keyword>
<dbReference type="PROSITE" id="PS01124">
    <property type="entry name" value="HTH_ARAC_FAMILY_2"/>
    <property type="match status" value="1"/>
</dbReference>
<name>A0A370MZ35_9BURK</name>
<gene>
    <name evidence="5" type="ORF">DLM46_32575</name>
</gene>
<keyword evidence="2" id="KW-0238">DNA-binding</keyword>
<dbReference type="InterPro" id="IPR018060">
    <property type="entry name" value="HTH_AraC"/>
</dbReference>
<dbReference type="InterPro" id="IPR050204">
    <property type="entry name" value="AraC_XylS_family_regulators"/>
</dbReference>
<protein>
    <recommendedName>
        <fullName evidence="4">HTH araC/xylS-type domain-containing protein</fullName>
    </recommendedName>
</protein>
<dbReference type="Gene3D" id="1.10.10.60">
    <property type="entry name" value="Homeodomain-like"/>
    <property type="match status" value="1"/>
</dbReference>
<dbReference type="SMART" id="SM00342">
    <property type="entry name" value="HTH_ARAC"/>
    <property type="match status" value="1"/>
</dbReference>
<dbReference type="Pfam" id="PF14525">
    <property type="entry name" value="AraC_binding_2"/>
    <property type="match status" value="1"/>
</dbReference>
<evidence type="ECO:0000259" key="4">
    <source>
        <dbReference type="PROSITE" id="PS01124"/>
    </source>
</evidence>
<dbReference type="RefSeq" id="WP_115107821.1">
    <property type="nucleotide sequence ID" value="NZ_QHKS01000032.1"/>
</dbReference>
<evidence type="ECO:0000256" key="3">
    <source>
        <dbReference type="ARBA" id="ARBA00023163"/>
    </source>
</evidence>
<evidence type="ECO:0000256" key="1">
    <source>
        <dbReference type="ARBA" id="ARBA00023015"/>
    </source>
</evidence>